<evidence type="ECO:0000313" key="1">
    <source>
        <dbReference type="EMBL" id="EGD81050.1"/>
    </source>
</evidence>
<dbReference type="AlphaFoldDB" id="F2USE1"/>
<dbReference type="RefSeq" id="XP_004987920.1">
    <property type="nucleotide sequence ID" value="XM_004987863.1"/>
</dbReference>
<dbReference type="PANTHER" id="PTHR45445">
    <property type="match status" value="1"/>
</dbReference>
<proteinExistence type="predicted"/>
<dbReference type="EMBL" id="GL832994">
    <property type="protein sequence ID" value="EGD81050.1"/>
    <property type="molecule type" value="Genomic_DNA"/>
</dbReference>
<dbReference type="Pfam" id="PF13489">
    <property type="entry name" value="Methyltransf_23"/>
    <property type="match status" value="1"/>
</dbReference>
<accession>F2USE1</accession>
<name>F2USE1_SALR5</name>
<organism evidence="2">
    <name type="scientific">Salpingoeca rosetta (strain ATCC 50818 / BSB-021)</name>
    <dbReference type="NCBI Taxonomy" id="946362"/>
    <lineage>
        <taxon>Eukaryota</taxon>
        <taxon>Choanoflagellata</taxon>
        <taxon>Craspedida</taxon>
        <taxon>Salpingoecidae</taxon>
        <taxon>Salpingoeca</taxon>
    </lineage>
</organism>
<sequence>MPGILEHLRGGGWFFGQAFVDCCNELKRDGRMAYERLDEGANYSQHVAEVAADIDRSRCSFYQGDACSLNPDLGQFDVVLMANLLCRLPNPTACLDSLPTFVPRGGHVVITSPFSWLDEFTDRDQWLGGHDGKASRDGLVERMSANGFKLVKEDSIPFLIREHARKYQLVFPHLGVFQRQ</sequence>
<protein>
    <recommendedName>
        <fullName evidence="3">Methyltransferase type 11 domain-containing protein</fullName>
    </recommendedName>
</protein>
<dbReference type="InParanoid" id="F2USE1"/>
<gene>
    <name evidence="1" type="ORF">PTSG_10993</name>
</gene>
<reference evidence="1" key="1">
    <citation type="submission" date="2009-08" db="EMBL/GenBank/DDBJ databases">
        <title>Annotation of Salpingoeca rosetta.</title>
        <authorList>
            <consortium name="The Broad Institute Genome Sequencing Platform"/>
            <person name="Russ C."/>
            <person name="Cuomo C."/>
            <person name="Burger G."/>
            <person name="Gray M.W."/>
            <person name="Holland P.W.H."/>
            <person name="King N."/>
            <person name="Lang F.B.F."/>
            <person name="Roger A.J."/>
            <person name="Ruiz-Trillo I."/>
            <person name="Young S.K."/>
            <person name="Zeng Q."/>
            <person name="Gargeya S."/>
            <person name="Alvarado L."/>
            <person name="Berlin A."/>
            <person name="Chapman S.B."/>
            <person name="Chen Z."/>
            <person name="Freedman E."/>
            <person name="Gellesch M."/>
            <person name="Goldberg J."/>
            <person name="Griggs A."/>
            <person name="Gujja S."/>
            <person name="Heilman E."/>
            <person name="Heiman D."/>
            <person name="Howarth C."/>
            <person name="Mehta T."/>
            <person name="Neiman D."/>
            <person name="Pearson M."/>
            <person name="Roberts A."/>
            <person name="Saif S."/>
            <person name="Shea T."/>
            <person name="Shenoy N."/>
            <person name="Sisk P."/>
            <person name="Stolte C."/>
            <person name="Sykes S."/>
            <person name="White J."/>
            <person name="Yandava C."/>
            <person name="Haas B."/>
            <person name="Nusbaum C."/>
            <person name="Birren B."/>
        </authorList>
    </citation>
    <scope>NUCLEOTIDE SEQUENCE [LARGE SCALE GENOMIC DNA]</scope>
    <source>
        <strain evidence="1">ATCC 50818</strain>
    </source>
</reference>
<dbReference type="PANTHER" id="PTHR45445:SF2">
    <property type="entry name" value="METHYLTRANSFERASE TYPE 11 DOMAIN-CONTAINING PROTEIN"/>
    <property type="match status" value="1"/>
</dbReference>
<dbReference type="InterPro" id="IPR029063">
    <property type="entry name" value="SAM-dependent_MTases_sf"/>
</dbReference>
<dbReference type="OrthoDB" id="506498at2759"/>
<dbReference type="eggNOG" id="ENOG502QSAN">
    <property type="taxonomic scope" value="Eukaryota"/>
</dbReference>
<dbReference type="SUPFAM" id="SSF53335">
    <property type="entry name" value="S-adenosyl-L-methionine-dependent methyltransferases"/>
    <property type="match status" value="1"/>
</dbReference>
<dbReference type="KEGG" id="sre:PTSG_10993"/>
<evidence type="ECO:0008006" key="3">
    <source>
        <dbReference type="Google" id="ProtNLM"/>
    </source>
</evidence>
<dbReference type="GeneID" id="16068447"/>
<keyword evidence="2" id="KW-1185">Reference proteome</keyword>
<evidence type="ECO:0000313" key="2">
    <source>
        <dbReference type="Proteomes" id="UP000007799"/>
    </source>
</evidence>
<dbReference type="STRING" id="946362.F2USE1"/>
<dbReference type="Proteomes" id="UP000007799">
    <property type="component" value="Unassembled WGS sequence"/>
</dbReference>
<dbReference type="Gene3D" id="3.40.50.150">
    <property type="entry name" value="Vaccinia Virus protein VP39"/>
    <property type="match status" value="1"/>
</dbReference>